<evidence type="ECO:0000313" key="10">
    <source>
        <dbReference type="Proteomes" id="UP000325579"/>
    </source>
</evidence>
<keyword evidence="6" id="KW-0378">Hydrolase</keyword>
<protein>
    <submittedName>
        <fullName evidence="9">Major facilitator superfamily domain-containing protein</fullName>
    </submittedName>
</protein>
<keyword evidence="7" id="KW-0862">Zinc</keyword>
<evidence type="ECO:0000313" key="9">
    <source>
        <dbReference type="EMBL" id="KAE8400108.1"/>
    </source>
</evidence>
<evidence type="ECO:0000256" key="7">
    <source>
        <dbReference type="ARBA" id="ARBA00022833"/>
    </source>
</evidence>
<evidence type="ECO:0000256" key="1">
    <source>
        <dbReference type="ARBA" id="ARBA00001947"/>
    </source>
</evidence>
<dbReference type="OrthoDB" id="2985014at2759"/>
<dbReference type="InterPro" id="IPR001261">
    <property type="entry name" value="ArgE/DapE_CS"/>
</dbReference>
<name>A0A5N7D2N4_9EURO</name>
<evidence type="ECO:0000256" key="4">
    <source>
        <dbReference type="ARBA" id="ARBA00022670"/>
    </source>
</evidence>
<accession>A0A5N7D2N4</accession>
<gene>
    <name evidence="9" type="ORF">BDV37DRAFT_274738</name>
</gene>
<dbReference type="Gene3D" id="1.20.1250.20">
    <property type="entry name" value="MFS general substrate transporter like domains"/>
    <property type="match status" value="2"/>
</dbReference>
<dbReference type="Pfam" id="PF07687">
    <property type="entry name" value="M20_dimer"/>
    <property type="match status" value="1"/>
</dbReference>
<keyword evidence="5" id="KW-0479">Metal-binding</keyword>
<proteinExistence type="inferred from homology"/>
<sequence>MSVGLSEKGDAPAAPSIKDKASDISIGESPGQGRGNVHYVERTEKDTLPEYEGDVIPGYDANLMRARASLSSTEEKKLLRRIDWHLIPLLAIMYMVKSVDFTNISWGVVLCCHAAVTNRQGLYAVRFFLGLFEAGLWPGVLVQLCYWYRPDEIAPRIVLVTLLVPSTASWLSEREQAFIQARLPRNAPRAAEANFDLRELVTTLNNKRIWLFLLCWAFFTVGTTGLTFYQPTVIANLGFTSIGQAQLLNIPSAVFAVLLTVVFGILADRGRIPQPAIPLAFMIVIEVCYGVLYAFPNTGGVYAATIIAGGFSTAWYVMMWPWRVQTTEGATGSAFAIAFANSYGQIGGAVGSQLFNSRYAPRYTTSFGIAMGFVGMAIIMNLITWGFTWKVDVDTRKLKRIRLAAAKQNQAVLDDVDIHVGEKRQFNIYAYVGNNRHPDVLVTSHIDTVPPFIPYSLHAPASDTEFFNRTDLVIAGRGTVDAKASVAAIVFAALEILAENPNASIGLLFDVGEENSAVGMKHFSNSELNPTPPTYRAVIFGEPTELSLVAAHKGSLGFKLVAEGKAAHSGYPWLGHSAISALVPVLIHLDTLQDLPPEKGGLLRSETLGKSTLNIGLVHGGVAANVVPAHADAAISVRLAAGTPEDTREIIEKAVTGITGDDRSVYLDFGDRSTGAVPQYFDADVDGFPVITVNYGTDAPALEIHDEGTRKVKRYLYGPGSILVAHADNEAITVGELEEAVRGYKRLIAASL</sequence>
<dbReference type="SUPFAM" id="SSF55031">
    <property type="entry name" value="Bacterial exopeptidase dimerisation domain"/>
    <property type="match status" value="1"/>
</dbReference>
<dbReference type="Pfam" id="PF07690">
    <property type="entry name" value="MFS_1"/>
    <property type="match status" value="1"/>
</dbReference>
<dbReference type="PANTHER" id="PTHR43808:SF8">
    <property type="entry name" value="PEPTIDASE M20 DIMERISATION DOMAIN-CONTAINING PROTEIN"/>
    <property type="match status" value="1"/>
</dbReference>
<dbReference type="AlphaFoldDB" id="A0A5N7D2N4"/>
<dbReference type="InterPro" id="IPR011650">
    <property type="entry name" value="Peptidase_M20_dimer"/>
</dbReference>
<dbReference type="Gene3D" id="3.40.630.10">
    <property type="entry name" value="Zn peptidases"/>
    <property type="match status" value="1"/>
</dbReference>
<dbReference type="GO" id="GO:0022857">
    <property type="term" value="F:transmembrane transporter activity"/>
    <property type="evidence" value="ECO:0007669"/>
    <property type="project" value="InterPro"/>
</dbReference>
<dbReference type="InterPro" id="IPR050072">
    <property type="entry name" value="Peptidase_M20A"/>
</dbReference>
<comment type="cofactor">
    <cofactor evidence="1">
        <name>Zn(2+)</name>
        <dbReference type="ChEBI" id="CHEBI:29105"/>
    </cofactor>
</comment>
<dbReference type="PROSITE" id="PS00759">
    <property type="entry name" value="ARGE_DAPE_CPG2_2"/>
    <property type="match status" value="1"/>
</dbReference>
<dbReference type="InterPro" id="IPR002933">
    <property type="entry name" value="Peptidase_M20"/>
</dbReference>
<dbReference type="PROSITE" id="PS00758">
    <property type="entry name" value="ARGE_DAPE_CPG2_1"/>
    <property type="match status" value="1"/>
</dbReference>
<evidence type="ECO:0000256" key="2">
    <source>
        <dbReference type="ARBA" id="ARBA00004141"/>
    </source>
</evidence>
<dbReference type="SUPFAM" id="SSF103473">
    <property type="entry name" value="MFS general substrate transporter"/>
    <property type="match status" value="1"/>
</dbReference>
<evidence type="ECO:0000256" key="5">
    <source>
        <dbReference type="ARBA" id="ARBA00022723"/>
    </source>
</evidence>
<dbReference type="EMBL" id="ML736821">
    <property type="protein sequence ID" value="KAE8400108.1"/>
    <property type="molecule type" value="Genomic_DNA"/>
</dbReference>
<dbReference type="GeneID" id="43669982"/>
<evidence type="ECO:0000256" key="3">
    <source>
        <dbReference type="ARBA" id="ARBA00006247"/>
    </source>
</evidence>
<dbReference type="RefSeq" id="XP_031937427.1">
    <property type="nucleotide sequence ID" value="XM_032085291.1"/>
</dbReference>
<reference evidence="9 10" key="1">
    <citation type="submission" date="2019-04" db="EMBL/GenBank/DDBJ databases">
        <authorList>
            <consortium name="DOE Joint Genome Institute"/>
            <person name="Mondo S."/>
            <person name="Kjaerbolling I."/>
            <person name="Vesth T."/>
            <person name="Frisvad J.C."/>
            <person name="Nybo J.L."/>
            <person name="Theobald S."/>
            <person name="Kildgaard S."/>
            <person name="Isbrandt T."/>
            <person name="Kuo A."/>
            <person name="Sato A."/>
            <person name="Lyhne E.K."/>
            <person name="Kogle M.E."/>
            <person name="Wiebenga A."/>
            <person name="Kun R.S."/>
            <person name="Lubbers R.J."/>
            <person name="Makela M.R."/>
            <person name="Barry K."/>
            <person name="Chovatia M."/>
            <person name="Clum A."/>
            <person name="Daum C."/>
            <person name="Haridas S."/>
            <person name="He G."/>
            <person name="LaButti K."/>
            <person name="Lipzen A."/>
            <person name="Riley R."/>
            <person name="Salamov A."/>
            <person name="Simmons B.A."/>
            <person name="Magnuson J.K."/>
            <person name="Henrissat B."/>
            <person name="Mortensen U.H."/>
            <person name="Larsen T.O."/>
            <person name="Devries R.P."/>
            <person name="Grigoriev I.V."/>
            <person name="Machida M."/>
            <person name="Baker S.E."/>
            <person name="Andersen M.R."/>
            <person name="Cantor M.N."/>
            <person name="Hua S.X."/>
        </authorList>
    </citation>
    <scope>NUCLEOTIDE SEQUENCE [LARGE SCALE GENOMIC DNA]</scope>
    <source>
        <strain evidence="9 10">CBS 119388</strain>
    </source>
</reference>
<dbReference type="SUPFAM" id="SSF53187">
    <property type="entry name" value="Zn-dependent exopeptidases"/>
    <property type="match status" value="1"/>
</dbReference>
<dbReference type="InterPro" id="IPR011701">
    <property type="entry name" value="MFS"/>
</dbReference>
<dbReference type="PANTHER" id="PTHR43808">
    <property type="entry name" value="ACETYLORNITHINE DEACETYLASE"/>
    <property type="match status" value="1"/>
</dbReference>
<dbReference type="InterPro" id="IPR036259">
    <property type="entry name" value="MFS_trans_sf"/>
</dbReference>
<dbReference type="Proteomes" id="UP000325579">
    <property type="component" value="Unassembled WGS sequence"/>
</dbReference>
<dbReference type="GO" id="GO:0006508">
    <property type="term" value="P:proteolysis"/>
    <property type="evidence" value="ECO:0007669"/>
    <property type="project" value="UniProtKB-KW"/>
</dbReference>
<dbReference type="GO" id="GO:0008233">
    <property type="term" value="F:peptidase activity"/>
    <property type="evidence" value="ECO:0007669"/>
    <property type="project" value="UniProtKB-KW"/>
</dbReference>
<organism evidence="9 10">
    <name type="scientific">Aspergillus pseudonomiae</name>
    <dbReference type="NCBI Taxonomy" id="1506151"/>
    <lineage>
        <taxon>Eukaryota</taxon>
        <taxon>Fungi</taxon>
        <taxon>Dikarya</taxon>
        <taxon>Ascomycota</taxon>
        <taxon>Pezizomycotina</taxon>
        <taxon>Eurotiomycetes</taxon>
        <taxon>Eurotiomycetidae</taxon>
        <taxon>Eurotiales</taxon>
        <taxon>Aspergillaceae</taxon>
        <taxon>Aspergillus</taxon>
        <taxon>Aspergillus subgen. Circumdati</taxon>
    </lineage>
</organism>
<comment type="similarity">
    <text evidence="3">Belongs to the peptidase M20A family.</text>
</comment>
<evidence type="ECO:0000256" key="6">
    <source>
        <dbReference type="ARBA" id="ARBA00022801"/>
    </source>
</evidence>
<comment type="subcellular location">
    <subcellularLocation>
        <location evidence="2">Membrane</location>
        <topology evidence="2">Multi-pass membrane protein</topology>
    </subcellularLocation>
</comment>
<dbReference type="GO" id="GO:0046872">
    <property type="term" value="F:metal ion binding"/>
    <property type="evidence" value="ECO:0007669"/>
    <property type="project" value="UniProtKB-KW"/>
</dbReference>
<keyword evidence="10" id="KW-1185">Reference proteome</keyword>
<dbReference type="GO" id="GO:0016020">
    <property type="term" value="C:membrane"/>
    <property type="evidence" value="ECO:0007669"/>
    <property type="project" value="UniProtKB-SubCell"/>
</dbReference>
<accession>A0A5N6I409</accession>
<dbReference type="InterPro" id="IPR036264">
    <property type="entry name" value="Bact_exopeptidase_dim_dom"/>
</dbReference>
<evidence type="ECO:0000259" key="8">
    <source>
        <dbReference type="Pfam" id="PF07687"/>
    </source>
</evidence>
<dbReference type="Pfam" id="PF01546">
    <property type="entry name" value="Peptidase_M20"/>
    <property type="match status" value="1"/>
</dbReference>
<feature type="domain" description="Peptidase M20 dimerisation" evidence="8">
    <location>
        <begin position="551"/>
        <end position="655"/>
    </location>
</feature>
<dbReference type="Gene3D" id="3.30.70.360">
    <property type="match status" value="1"/>
</dbReference>
<dbReference type="CDD" id="cd05652">
    <property type="entry name" value="M20_ArgE_DapE-like_fungal"/>
    <property type="match status" value="1"/>
</dbReference>
<keyword evidence="4" id="KW-0645">Protease</keyword>